<dbReference type="AlphaFoldDB" id="A0A9Q1CJL2"/>
<protein>
    <submittedName>
        <fullName evidence="1">Uncharacterized protein</fullName>
    </submittedName>
</protein>
<reference evidence="1" key="1">
    <citation type="submission" date="2021-10" db="EMBL/GenBank/DDBJ databases">
        <title>Tropical sea cucumber genome reveals ecological adaptation and Cuvierian tubules defense mechanism.</title>
        <authorList>
            <person name="Chen T."/>
        </authorList>
    </citation>
    <scope>NUCLEOTIDE SEQUENCE</scope>
    <source>
        <strain evidence="1">Nanhai2018</strain>
        <tissue evidence="1">Muscle</tissue>
    </source>
</reference>
<proteinExistence type="predicted"/>
<accession>A0A9Q1CJL2</accession>
<dbReference type="Proteomes" id="UP001152320">
    <property type="component" value="Chromosome 2"/>
</dbReference>
<comment type="caution">
    <text evidence="1">The sequence shown here is derived from an EMBL/GenBank/DDBJ whole genome shotgun (WGS) entry which is preliminary data.</text>
</comment>
<evidence type="ECO:0000313" key="1">
    <source>
        <dbReference type="EMBL" id="KAJ8046552.1"/>
    </source>
</evidence>
<dbReference type="PROSITE" id="PS51257">
    <property type="entry name" value="PROKAR_LIPOPROTEIN"/>
    <property type="match status" value="1"/>
</dbReference>
<sequence length="137" mass="15567">MKTFRFSINIGKRTNILNLISQNWVSISCLVVHHFRLSFKGEHPFVARQLPWMDNSHVELSTVLGCISPLRQVPRVAVTPLTTSPHLKTLKNLGRKLSRVRTLRRGSGVCPGTLSFSKLHICDKQVYFDTGSLHFRS</sequence>
<keyword evidence="2" id="KW-1185">Reference proteome</keyword>
<organism evidence="1 2">
    <name type="scientific">Holothuria leucospilota</name>
    <name type="common">Black long sea cucumber</name>
    <name type="synonym">Mertensiothuria leucospilota</name>
    <dbReference type="NCBI Taxonomy" id="206669"/>
    <lineage>
        <taxon>Eukaryota</taxon>
        <taxon>Metazoa</taxon>
        <taxon>Echinodermata</taxon>
        <taxon>Eleutherozoa</taxon>
        <taxon>Echinozoa</taxon>
        <taxon>Holothuroidea</taxon>
        <taxon>Aspidochirotacea</taxon>
        <taxon>Aspidochirotida</taxon>
        <taxon>Holothuriidae</taxon>
        <taxon>Holothuria</taxon>
    </lineage>
</organism>
<dbReference type="EMBL" id="JAIZAY010000002">
    <property type="protein sequence ID" value="KAJ8046552.1"/>
    <property type="molecule type" value="Genomic_DNA"/>
</dbReference>
<evidence type="ECO:0000313" key="2">
    <source>
        <dbReference type="Proteomes" id="UP001152320"/>
    </source>
</evidence>
<gene>
    <name evidence="1" type="ORF">HOLleu_05255</name>
</gene>
<name>A0A9Q1CJL2_HOLLE</name>